<organism evidence="13 14">
    <name type="scientific">Dawidia cretensis</name>
    <dbReference type="NCBI Taxonomy" id="2782350"/>
    <lineage>
        <taxon>Bacteria</taxon>
        <taxon>Pseudomonadati</taxon>
        <taxon>Bacteroidota</taxon>
        <taxon>Cytophagia</taxon>
        <taxon>Cytophagales</taxon>
        <taxon>Chryseotaleaceae</taxon>
        <taxon>Dawidia</taxon>
    </lineage>
</organism>
<dbReference type="EMBL" id="JAHESE010000012">
    <property type="protein sequence ID" value="MBT1709289.1"/>
    <property type="molecule type" value="Genomic_DNA"/>
</dbReference>
<evidence type="ECO:0000313" key="14">
    <source>
        <dbReference type="Proteomes" id="UP001319080"/>
    </source>
</evidence>
<keyword evidence="4 9" id="KW-0521">NADP</keyword>
<evidence type="ECO:0000256" key="3">
    <source>
        <dbReference type="ARBA" id="ARBA00022723"/>
    </source>
</evidence>
<name>A0AAP2GQF8_9BACT</name>
<evidence type="ECO:0000256" key="5">
    <source>
        <dbReference type="ARBA" id="ARBA00023002"/>
    </source>
</evidence>
<dbReference type="NCBIfam" id="NF009114">
    <property type="entry name" value="PRK12464.1"/>
    <property type="match status" value="1"/>
</dbReference>
<keyword evidence="14" id="KW-1185">Reference proteome</keyword>
<evidence type="ECO:0000259" key="10">
    <source>
        <dbReference type="Pfam" id="PF02670"/>
    </source>
</evidence>
<dbReference type="InterPro" id="IPR026877">
    <property type="entry name" value="DXPR_C"/>
</dbReference>
<dbReference type="InterPro" id="IPR013512">
    <property type="entry name" value="DXP_reductoisomerase_N"/>
</dbReference>
<dbReference type="GO" id="GO:0051484">
    <property type="term" value="P:isopentenyl diphosphate biosynthetic process, methylerythritol 4-phosphate pathway involved in terpenoid biosynthetic process"/>
    <property type="evidence" value="ECO:0007669"/>
    <property type="project" value="UniProtKB-ARBA"/>
</dbReference>
<dbReference type="SUPFAM" id="SSF51735">
    <property type="entry name" value="NAD(P)-binding Rossmann-fold domains"/>
    <property type="match status" value="1"/>
</dbReference>
<feature type="binding site" evidence="9">
    <location>
        <position position="125"/>
    </location>
    <ligand>
        <name>NADPH</name>
        <dbReference type="ChEBI" id="CHEBI:57783"/>
    </ligand>
</feature>
<accession>A0AAP2GQF8</accession>
<feature type="binding site" evidence="9">
    <location>
        <position position="222"/>
    </location>
    <ligand>
        <name>1-deoxy-D-xylulose 5-phosphate</name>
        <dbReference type="ChEBI" id="CHEBI:57792"/>
    </ligand>
</feature>
<comment type="cofactor">
    <cofactor evidence="9">
        <name>Mg(2+)</name>
        <dbReference type="ChEBI" id="CHEBI:18420"/>
    </cofactor>
    <cofactor evidence="9">
        <name>Mn(2+)</name>
        <dbReference type="ChEBI" id="CHEBI:29035"/>
    </cofactor>
</comment>
<feature type="binding site" evidence="9">
    <location>
        <position position="126"/>
    </location>
    <ligand>
        <name>1-deoxy-D-xylulose 5-phosphate</name>
        <dbReference type="ChEBI" id="CHEBI:57792"/>
    </ligand>
</feature>
<dbReference type="SUPFAM" id="SSF69055">
    <property type="entry name" value="1-deoxy-D-xylulose-5-phosphate reductoisomerase, C-terminal domain"/>
    <property type="match status" value="1"/>
</dbReference>
<dbReference type="Pfam" id="PF13288">
    <property type="entry name" value="DXPR_C"/>
    <property type="match status" value="1"/>
</dbReference>
<dbReference type="GO" id="GO:0030604">
    <property type="term" value="F:1-deoxy-D-xylulose-5-phosphate reductoisomerase activity"/>
    <property type="evidence" value="ECO:0007669"/>
    <property type="project" value="UniProtKB-UniRule"/>
</dbReference>
<evidence type="ECO:0000256" key="1">
    <source>
        <dbReference type="ARBA" id="ARBA00005094"/>
    </source>
</evidence>
<feature type="binding site" evidence="9">
    <location>
        <position position="127"/>
    </location>
    <ligand>
        <name>NADPH</name>
        <dbReference type="ChEBI" id="CHEBI:57783"/>
    </ligand>
</feature>
<feature type="binding site" evidence="9">
    <location>
        <position position="219"/>
    </location>
    <ligand>
        <name>1-deoxy-D-xylulose 5-phosphate</name>
        <dbReference type="ChEBI" id="CHEBI:57792"/>
    </ligand>
</feature>
<feature type="binding site" evidence="9">
    <location>
        <position position="14"/>
    </location>
    <ligand>
        <name>NADPH</name>
        <dbReference type="ChEBI" id="CHEBI:57783"/>
    </ligand>
</feature>
<dbReference type="FunFam" id="3.40.50.720:FF:000045">
    <property type="entry name" value="1-deoxy-D-xylulose 5-phosphate reductoisomerase"/>
    <property type="match status" value="1"/>
</dbReference>
<dbReference type="Gene3D" id="3.40.50.720">
    <property type="entry name" value="NAD(P)-binding Rossmann-like Domain"/>
    <property type="match status" value="1"/>
</dbReference>
<dbReference type="Pfam" id="PF02670">
    <property type="entry name" value="DXP_reductoisom"/>
    <property type="match status" value="1"/>
</dbReference>
<feature type="domain" description="1-deoxy-D-xylulose 5-phosphate reductoisomerase N-terminal" evidence="10">
    <location>
        <begin position="7"/>
        <end position="133"/>
    </location>
</feature>
<protein>
    <recommendedName>
        <fullName evidence="9">1-deoxy-D-xylulose 5-phosphate reductoisomerase</fullName>
        <shortName evidence="9">DXP reductoisomerase</shortName>
        <ecNumber evidence="9">1.1.1.267</ecNumber>
    </recommendedName>
    <alternativeName>
        <fullName evidence="9">1-deoxyxylulose-5-phosphate reductoisomerase</fullName>
    </alternativeName>
    <alternativeName>
        <fullName evidence="9">2-C-methyl-D-erythritol 4-phosphate synthase</fullName>
    </alternativeName>
</protein>
<feature type="binding site" evidence="9">
    <location>
        <position position="177"/>
    </location>
    <ligand>
        <name>1-deoxy-D-xylulose 5-phosphate</name>
        <dbReference type="ChEBI" id="CHEBI:57792"/>
    </ligand>
</feature>
<feature type="binding site" evidence="9">
    <location>
        <position position="206"/>
    </location>
    <ligand>
        <name>NADPH</name>
        <dbReference type="ChEBI" id="CHEBI:57783"/>
    </ligand>
</feature>
<dbReference type="HAMAP" id="MF_00183">
    <property type="entry name" value="DXP_reductoisom"/>
    <property type="match status" value="1"/>
</dbReference>
<evidence type="ECO:0000256" key="8">
    <source>
        <dbReference type="ARBA" id="ARBA00048543"/>
    </source>
</evidence>
<evidence type="ECO:0000256" key="2">
    <source>
        <dbReference type="ARBA" id="ARBA00006825"/>
    </source>
</evidence>
<keyword evidence="3 9" id="KW-0479">Metal-binding</keyword>
<dbReference type="Proteomes" id="UP001319080">
    <property type="component" value="Unassembled WGS sequence"/>
</dbReference>
<feature type="binding site" evidence="9">
    <location>
        <position position="213"/>
    </location>
    <ligand>
        <name>1-deoxy-D-xylulose 5-phosphate</name>
        <dbReference type="ChEBI" id="CHEBI:57792"/>
    </ligand>
</feature>
<feature type="binding site" evidence="9">
    <location>
        <position position="200"/>
    </location>
    <ligand>
        <name>1-deoxy-D-xylulose 5-phosphate</name>
        <dbReference type="ChEBI" id="CHEBI:57792"/>
    </ligand>
</feature>
<dbReference type="PANTHER" id="PTHR30525">
    <property type="entry name" value="1-DEOXY-D-XYLULOSE 5-PHOSPHATE REDUCTOISOMERASE"/>
    <property type="match status" value="1"/>
</dbReference>
<feature type="binding site" evidence="9">
    <location>
        <position position="16"/>
    </location>
    <ligand>
        <name>NADPH</name>
        <dbReference type="ChEBI" id="CHEBI:57783"/>
    </ligand>
</feature>
<comment type="function">
    <text evidence="9">Catalyzes the NADPH-dependent rearrangement and reduction of 1-deoxy-D-xylulose-5-phosphate (DXP) to 2-C-methyl-D-erythritol 4-phosphate (MEP).</text>
</comment>
<dbReference type="GO" id="GO:0070402">
    <property type="term" value="F:NADPH binding"/>
    <property type="evidence" value="ECO:0007669"/>
    <property type="project" value="InterPro"/>
</dbReference>
<feature type="binding site" evidence="9">
    <location>
        <position position="13"/>
    </location>
    <ligand>
        <name>NADPH</name>
        <dbReference type="ChEBI" id="CHEBI:57783"/>
    </ligand>
</feature>
<keyword evidence="6 9" id="KW-0464">Manganese</keyword>
<evidence type="ECO:0000256" key="6">
    <source>
        <dbReference type="ARBA" id="ARBA00023211"/>
    </source>
</evidence>
<evidence type="ECO:0000256" key="9">
    <source>
        <dbReference type="HAMAP-Rule" id="MF_00183"/>
    </source>
</evidence>
<dbReference type="InterPro" id="IPR036169">
    <property type="entry name" value="DXPR_C_sf"/>
</dbReference>
<evidence type="ECO:0000259" key="11">
    <source>
        <dbReference type="Pfam" id="PF08436"/>
    </source>
</evidence>
<comment type="similarity">
    <text evidence="2 9">Belongs to the DXR family.</text>
</comment>
<feature type="domain" description="DXP reductoisomerase C-terminal" evidence="12">
    <location>
        <begin position="262"/>
        <end position="377"/>
    </location>
</feature>
<keyword evidence="5 9" id="KW-0560">Oxidoreductase</keyword>
<dbReference type="RefSeq" id="WP_254084868.1">
    <property type="nucleotide sequence ID" value="NZ_JAHESE010000012.1"/>
</dbReference>
<feature type="binding site" evidence="9">
    <location>
        <position position="153"/>
    </location>
    <ligand>
        <name>1-deoxy-D-xylulose 5-phosphate</name>
        <dbReference type="ChEBI" id="CHEBI:57792"/>
    </ligand>
</feature>
<feature type="binding site" evidence="9">
    <location>
        <position position="152"/>
    </location>
    <ligand>
        <name>1-deoxy-D-xylulose 5-phosphate</name>
        <dbReference type="ChEBI" id="CHEBI:57792"/>
    </ligand>
</feature>
<dbReference type="SUPFAM" id="SSF55347">
    <property type="entry name" value="Glyceraldehyde-3-phosphate dehydrogenase-like, C-terminal domain"/>
    <property type="match status" value="1"/>
</dbReference>
<comment type="catalytic activity">
    <reaction evidence="8">
        <text>2-C-methyl-D-erythritol 4-phosphate + NADP(+) = 1-deoxy-D-xylulose 5-phosphate + NADPH + H(+)</text>
        <dbReference type="Rhea" id="RHEA:13717"/>
        <dbReference type="ChEBI" id="CHEBI:15378"/>
        <dbReference type="ChEBI" id="CHEBI:57783"/>
        <dbReference type="ChEBI" id="CHEBI:57792"/>
        <dbReference type="ChEBI" id="CHEBI:58262"/>
        <dbReference type="ChEBI" id="CHEBI:58349"/>
        <dbReference type="EC" id="1.1.1.267"/>
    </reaction>
    <physiologicalReaction direction="right-to-left" evidence="8">
        <dbReference type="Rhea" id="RHEA:13719"/>
    </physiologicalReaction>
</comment>
<gene>
    <name evidence="9" type="primary">dxr</name>
    <name evidence="13" type="ORF">KK062_13685</name>
</gene>
<evidence type="ECO:0000256" key="4">
    <source>
        <dbReference type="ARBA" id="ARBA00022857"/>
    </source>
</evidence>
<feature type="binding site" evidence="9">
    <location>
        <position position="15"/>
    </location>
    <ligand>
        <name>NADPH</name>
        <dbReference type="ChEBI" id="CHEBI:57783"/>
    </ligand>
</feature>
<dbReference type="Gene3D" id="1.10.1740.10">
    <property type="match status" value="1"/>
</dbReference>
<reference evidence="13 14" key="1">
    <citation type="submission" date="2021-05" db="EMBL/GenBank/DDBJ databases">
        <title>A Polyphasic approach of four new species of the genus Ohtaekwangia: Ohtaekwangia histidinii sp. nov., Ohtaekwangia cretensis sp. nov., Ohtaekwangia indiensis sp. nov., Ohtaekwangia reichenbachii sp. nov. from diverse environment.</title>
        <authorList>
            <person name="Octaviana S."/>
        </authorList>
    </citation>
    <scope>NUCLEOTIDE SEQUENCE [LARGE SCALE GENOMIC DNA]</scope>
    <source>
        <strain evidence="13 14">PWU5</strain>
    </source>
</reference>
<feature type="domain" description="1-deoxy-D-xylulose 5-phosphate reductoisomerase C-terminal" evidence="11">
    <location>
        <begin position="147"/>
        <end position="230"/>
    </location>
</feature>
<feature type="binding site" evidence="9">
    <location>
        <position position="153"/>
    </location>
    <ligand>
        <name>Mn(2+)</name>
        <dbReference type="ChEBI" id="CHEBI:29035"/>
    </ligand>
</feature>
<dbReference type="Pfam" id="PF08436">
    <property type="entry name" value="DXP_redisom_C"/>
    <property type="match status" value="1"/>
</dbReference>
<feature type="binding site" evidence="9">
    <location>
        <position position="222"/>
    </location>
    <ligand>
        <name>Mn(2+)</name>
        <dbReference type="ChEBI" id="CHEBI:29035"/>
    </ligand>
</feature>
<comment type="pathway">
    <text evidence="1 9">Isoprenoid biosynthesis; isopentenyl diphosphate biosynthesis via DXP pathway; isopentenyl diphosphate from 1-deoxy-D-xylulose 5-phosphate: step 1/6.</text>
</comment>
<dbReference type="AlphaFoldDB" id="A0AAP2GQF8"/>
<dbReference type="NCBIfam" id="TIGR00243">
    <property type="entry name" value="Dxr"/>
    <property type="match status" value="1"/>
</dbReference>
<dbReference type="InterPro" id="IPR036291">
    <property type="entry name" value="NAD(P)-bd_dom_sf"/>
</dbReference>
<feature type="binding site" evidence="9">
    <location>
        <position position="151"/>
    </location>
    <ligand>
        <name>Mn(2+)</name>
        <dbReference type="ChEBI" id="CHEBI:29035"/>
    </ligand>
</feature>
<dbReference type="InterPro" id="IPR003821">
    <property type="entry name" value="DXP_reductoisomerase"/>
</dbReference>
<evidence type="ECO:0000259" key="12">
    <source>
        <dbReference type="Pfam" id="PF13288"/>
    </source>
</evidence>
<keyword evidence="7 9" id="KW-0414">Isoprene biosynthesis</keyword>
<sequence>MSNKKNIAILGSTGSIGTQALDVIAANPDAFQVEVLTAQNNAALLIEQARRFQPNAVVITNEDHYELVRQALANEDVKVYAGEKALADIVQMETIDLVITALVGYSGLRPTLRAIEAGKTIALANKETLVVAGDLVTRLAREKGVSIYPVDSEHSAIFQCMVGEFHNKIEKIVLTASGGPFRGHLRPQLGAVTKAQALKHPNWSMGAKVTIDSASLMNKGLEVIEAKWLFGLNPSQVEVVVHPQSIIHSFVQFEDGSLKAQLGLPDMRLPIQFAMTYPHRLKSDFPRFDFAQYPSLTFEKPDTETFRNLALAFDALHRGGNMPCVLNAANEVAVAGFLREQVGFLEMSDIVEQCLAKMDYIGNPSYEDYVTTDKETRLRAQELLR</sequence>
<dbReference type="GO" id="GO:0030145">
    <property type="term" value="F:manganese ion binding"/>
    <property type="evidence" value="ECO:0007669"/>
    <property type="project" value="TreeGrafter"/>
</dbReference>
<dbReference type="PANTHER" id="PTHR30525:SF0">
    <property type="entry name" value="1-DEOXY-D-XYLULOSE 5-PHOSPHATE REDUCTOISOMERASE, CHLOROPLASTIC"/>
    <property type="match status" value="1"/>
</dbReference>
<feature type="binding site" evidence="9">
    <location>
        <position position="41"/>
    </location>
    <ligand>
        <name>NADPH</name>
        <dbReference type="ChEBI" id="CHEBI:57783"/>
    </ligand>
</feature>
<evidence type="ECO:0000313" key="13">
    <source>
        <dbReference type="EMBL" id="MBT1709289.1"/>
    </source>
</evidence>
<feature type="binding site" evidence="9">
    <location>
        <position position="218"/>
    </location>
    <ligand>
        <name>1-deoxy-D-xylulose 5-phosphate</name>
        <dbReference type="ChEBI" id="CHEBI:57792"/>
    </ligand>
</feature>
<proteinExistence type="inferred from homology"/>
<comment type="caution">
    <text evidence="9">Lacks conserved residue(s) required for the propagation of feature annotation.</text>
</comment>
<evidence type="ECO:0000256" key="7">
    <source>
        <dbReference type="ARBA" id="ARBA00023229"/>
    </source>
</evidence>
<dbReference type="InterPro" id="IPR013644">
    <property type="entry name" value="DXP_reductoisomerase_C"/>
</dbReference>
<comment type="caution">
    <text evidence="13">The sequence shown here is derived from an EMBL/GenBank/DDBJ whole genome shotgun (WGS) entry which is preliminary data.</text>
</comment>
<dbReference type="EC" id="1.1.1.267" evidence="9"/>
<dbReference type="PIRSF" id="PIRSF006205">
    <property type="entry name" value="Dxp_reductismrs"/>
    <property type="match status" value="1"/>
</dbReference>
<keyword evidence="9" id="KW-0460">Magnesium</keyword>